<evidence type="ECO:0000259" key="1">
    <source>
        <dbReference type="Pfam" id="PF03732"/>
    </source>
</evidence>
<reference evidence="2" key="2">
    <citation type="journal article" date="2024" name="Plant">
        <title>Genomic evolution and insights into agronomic trait innovations of Sesamum species.</title>
        <authorList>
            <person name="Miao H."/>
            <person name="Wang L."/>
            <person name="Qu L."/>
            <person name="Liu H."/>
            <person name="Sun Y."/>
            <person name="Le M."/>
            <person name="Wang Q."/>
            <person name="Wei S."/>
            <person name="Zheng Y."/>
            <person name="Lin W."/>
            <person name="Duan Y."/>
            <person name="Cao H."/>
            <person name="Xiong S."/>
            <person name="Wang X."/>
            <person name="Wei L."/>
            <person name="Li C."/>
            <person name="Ma Q."/>
            <person name="Ju M."/>
            <person name="Zhao R."/>
            <person name="Li G."/>
            <person name="Mu C."/>
            <person name="Tian Q."/>
            <person name="Mei H."/>
            <person name="Zhang T."/>
            <person name="Gao T."/>
            <person name="Zhang H."/>
        </authorList>
    </citation>
    <scope>NUCLEOTIDE SEQUENCE</scope>
    <source>
        <strain evidence="2">KEN1</strain>
    </source>
</reference>
<dbReference type="EMBL" id="JACGWN010000008">
    <property type="protein sequence ID" value="KAL0439902.1"/>
    <property type="molecule type" value="Genomic_DNA"/>
</dbReference>
<sequence length="112" mass="13449">MWHISSKRATMKEHMMIILVKQFVRSLKDNAIDWYTDLEANSIDGWEQLGQEFLNCFYSTRRTVSMVELTNSRQWKEEPVIDYINRWRNLSLNCKDRLSETFAIEMCIQGKH</sequence>
<name>A0AAW2WDI8_9LAMI</name>
<evidence type="ECO:0000313" key="2">
    <source>
        <dbReference type="EMBL" id="KAL0439902.1"/>
    </source>
</evidence>
<dbReference type="PANTHER" id="PTHR33437">
    <property type="entry name" value="OS06G0361200 PROTEIN"/>
    <property type="match status" value="1"/>
</dbReference>
<reference evidence="2" key="1">
    <citation type="submission" date="2020-06" db="EMBL/GenBank/DDBJ databases">
        <authorList>
            <person name="Li T."/>
            <person name="Hu X."/>
            <person name="Zhang T."/>
            <person name="Song X."/>
            <person name="Zhang H."/>
            <person name="Dai N."/>
            <person name="Sheng W."/>
            <person name="Hou X."/>
            <person name="Wei L."/>
        </authorList>
    </citation>
    <scope>NUCLEOTIDE SEQUENCE</scope>
    <source>
        <strain evidence="2">KEN1</strain>
        <tissue evidence="2">Leaf</tissue>
    </source>
</reference>
<accession>A0AAW2WDI8</accession>
<dbReference type="PANTHER" id="PTHR33437:SF2">
    <property type="entry name" value="OS06G0361200 PROTEIN"/>
    <property type="match status" value="1"/>
</dbReference>
<proteinExistence type="predicted"/>
<dbReference type="AlphaFoldDB" id="A0AAW2WDI8"/>
<dbReference type="InterPro" id="IPR005162">
    <property type="entry name" value="Retrotrans_gag_dom"/>
</dbReference>
<organism evidence="2">
    <name type="scientific">Sesamum latifolium</name>
    <dbReference type="NCBI Taxonomy" id="2727402"/>
    <lineage>
        <taxon>Eukaryota</taxon>
        <taxon>Viridiplantae</taxon>
        <taxon>Streptophyta</taxon>
        <taxon>Embryophyta</taxon>
        <taxon>Tracheophyta</taxon>
        <taxon>Spermatophyta</taxon>
        <taxon>Magnoliopsida</taxon>
        <taxon>eudicotyledons</taxon>
        <taxon>Gunneridae</taxon>
        <taxon>Pentapetalae</taxon>
        <taxon>asterids</taxon>
        <taxon>lamiids</taxon>
        <taxon>Lamiales</taxon>
        <taxon>Pedaliaceae</taxon>
        <taxon>Sesamum</taxon>
    </lineage>
</organism>
<dbReference type="Pfam" id="PF03732">
    <property type="entry name" value="Retrotrans_gag"/>
    <property type="match status" value="1"/>
</dbReference>
<comment type="caution">
    <text evidence="2">The sequence shown here is derived from an EMBL/GenBank/DDBJ whole genome shotgun (WGS) entry which is preliminary data.</text>
</comment>
<protein>
    <recommendedName>
        <fullName evidence="1">Retrotransposon gag domain-containing protein</fullName>
    </recommendedName>
</protein>
<gene>
    <name evidence="2" type="ORF">Slati_2473200</name>
</gene>
<feature type="domain" description="Retrotransposon gag" evidence="1">
    <location>
        <begin position="23"/>
        <end position="110"/>
    </location>
</feature>